<protein>
    <submittedName>
        <fullName evidence="2">DUF58 domain-containing protein</fullName>
    </submittedName>
</protein>
<dbReference type="PANTHER" id="PTHR33608:SF6">
    <property type="entry name" value="BLL2464 PROTEIN"/>
    <property type="match status" value="1"/>
</dbReference>
<dbReference type="AlphaFoldDB" id="A0A6S6S1R8"/>
<gene>
    <name evidence="2" type="ORF">HELGO_WM10816</name>
</gene>
<sequence>MTAALKALQLKARRQVYTLLSGQNLSKLHGEGYDFSELREYQMGDDIRKINWMISSKLGKPYIKELLANRELSVVVCALMDSSLHFGSLNSNQSNAKQIKLTEVATLLSYATLQNNDIFTGLCYTQQRTSSTPPTKQPYHIEQFSKTLFDKKLLGTTLHYPHAIEDLFKRVYKPSLIFVLGDFLEKVDLSLLAQKHEVIAIIIRDTEEESPKNLGEVTLSNPQDSHTLDTYFGTKSINTYLSKLKEHDTLMIEHFSQHNIRYVKIFTHDEAVSKLIQLFNA</sequence>
<feature type="domain" description="DUF58" evidence="1">
    <location>
        <begin position="37"/>
        <end position="230"/>
    </location>
</feature>
<evidence type="ECO:0000313" key="2">
    <source>
        <dbReference type="EMBL" id="CAA6800093.1"/>
    </source>
</evidence>
<dbReference type="InterPro" id="IPR002881">
    <property type="entry name" value="DUF58"/>
</dbReference>
<reference evidence="2" key="1">
    <citation type="submission" date="2020-01" db="EMBL/GenBank/DDBJ databases">
        <authorList>
            <person name="Meier V. D."/>
            <person name="Meier V D."/>
        </authorList>
    </citation>
    <scope>NUCLEOTIDE SEQUENCE</scope>
    <source>
        <strain evidence="2">HLG_WM_MAG_01</strain>
    </source>
</reference>
<proteinExistence type="predicted"/>
<dbReference type="EMBL" id="CACVAS010000011">
    <property type="protein sequence ID" value="CAA6800093.1"/>
    <property type="molecule type" value="Genomic_DNA"/>
</dbReference>
<name>A0A6S6S1R8_9BACT</name>
<evidence type="ECO:0000259" key="1">
    <source>
        <dbReference type="Pfam" id="PF01882"/>
    </source>
</evidence>
<organism evidence="2">
    <name type="scientific">uncultured Sulfurovum sp</name>
    <dbReference type="NCBI Taxonomy" id="269237"/>
    <lineage>
        <taxon>Bacteria</taxon>
        <taxon>Pseudomonadati</taxon>
        <taxon>Campylobacterota</taxon>
        <taxon>Epsilonproteobacteria</taxon>
        <taxon>Campylobacterales</taxon>
        <taxon>Sulfurovaceae</taxon>
        <taxon>Sulfurovum</taxon>
        <taxon>environmental samples</taxon>
    </lineage>
</organism>
<accession>A0A6S6S1R8</accession>
<dbReference type="PANTHER" id="PTHR33608">
    <property type="entry name" value="BLL2464 PROTEIN"/>
    <property type="match status" value="1"/>
</dbReference>
<dbReference type="Pfam" id="PF01882">
    <property type="entry name" value="DUF58"/>
    <property type="match status" value="1"/>
</dbReference>